<feature type="transmembrane region" description="Helical" evidence="1">
    <location>
        <begin position="21"/>
        <end position="44"/>
    </location>
</feature>
<feature type="transmembrane region" description="Helical" evidence="1">
    <location>
        <begin position="93"/>
        <end position="116"/>
    </location>
</feature>
<dbReference type="Proteomes" id="UP000526083">
    <property type="component" value="Unassembled WGS sequence"/>
</dbReference>
<reference evidence="2 3" key="1">
    <citation type="submission" date="2020-07" db="EMBL/GenBank/DDBJ databases">
        <title>Sequencing the genomes of 1000 actinobacteria strains.</title>
        <authorList>
            <person name="Klenk H.-P."/>
        </authorList>
    </citation>
    <scope>NUCLEOTIDE SEQUENCE [LARGE SCALE GENOMIC DNA]</scope>
    <source>
        <strain evidence="2 3">DSM 27576</strain>
    </source>
</reference>
<comment type="caution">
    <text evidence="2">The sequence shown here is derived from an EMBL/GenBank/DDBJ whole genome shotgun (WGS) entry which is preliminary data.</text>
</comment>
<gene>
    <name evidence="2" type="ORF">FHX48_002115</name>
</gene>
<accession>A0A7W3JQC6</accession>
<keyword evidence="1" id="KW-0812">Transmembrane</keyword>
<organism evidence="2 3">
    <name type="scientific">Microbacterium halimionae</name>
    <dbReference type="NCBI Taxonomy" id="1526413"/>
    <lineage>
        <taxon>Bacteria</taxon>
        <taxon>Bacillati</taxon>
        <taxon>Actinomycetota</taxon>
        <taxon>Actinomycetes</taxon>
        <taxon>Micrococcales</taxon>
        <taxon>Microbacteriaceae</taxon>
        <taxon>Microbacterium</taxon>
    </lineage>
</organism>
<keyword evidence="3" id="KW-1185">Reference proteome</keyword>
<keyword evidence="1" id="KW-0472">Membrane</keyword>
<sequence length="119" mass="12418">MVRPMDSGWRRFGYALEASPGLVLQLVGSAVAWTFVQLSGMMVAGCGPERPCNHTLTDLATNGIQPALLVAWAITAVLVFAVPLVWGRSPLPVLLIGIGVSALLTVVAYVTLSIGAGVM</sequence>
<proteinExistence type="predicted"/>
<evidence type="ECO:0000256" key="1">
    <source>
        <dbReference type="SAM" id="Phobius"/>
    </source>
</evidence>
<name>A0A7W3JQC6_9MICO</name>
<evidence type="ECO:0000313" key="2">
    <source>
        <dbReference type="EMBL" id="MBA8817021.1"/>
    </source>
</evidence>
<keyword evidence="1" id="KW-1133">Transmembrane helix</keyword>
<evidence type="ECO:0000313" key="3">
    <source>
        <dbReference type="Proteomes" id="UP000526083"/>
    </source>
</evidence>
<dbReference type="RefSeq" id="WP_182486529.1">
    <property type="nucleotide sequence ID" value="NZ_JACGWY010000004.1"/>
</dbReference>
<protein>
    <submittedName>
        <fullName evidence="2">Uncharacterized protein</fullName>
    </submittedName>
</protein>
<feature type="transmembrane region" description="Helical" evidence="1">
    <location>
        <begin position="64"/>
        <end position="86"/>
    </location>
</feature>
<dbReference type="AlphaFoldDB" id="A0A7W3JQC6"/>
<dbReference type="EMBL" id="JACGWY010000004">
    <property type="protein sequence ID" value="MBA8817021.1"/>
    <property type="molecule type" value="Genomic_DNA"/>
</dbReference>